<keyword evidence="4" id="KW-1185">Reference proteome</keyword>
<dbReference type="EMBL" id="BAAAZN010000005">
    <property type="protein sequence ID" value="GAA3544972.1"/>
    <property type="molecule type" value="Genomic_DNA"/>
</dbReference>
<feature type="transmembrane region" description="Helical" evidence="1">
    <location>
        <begin position="49"/>
        <end position="65"/>
    </location>
</feature>
<dbReference type="RefSeq" id="WP_344860099.1">
    <property type="nucleotide sequence ID" value="NZ_BAAAZN010000005.1"/>
</dbReference>
<proteinExistence type="predicted"/>
<dbReference type="InterPro" id="IPR025828">
    <property type="entry name" value="Put_sensor_dom"/>
</dbReference>
<feature type="transmembrane region" description="Helical" evidence="1">
    <location>
        <begin position="173"/>
        <end position="197"/>
    </location>
</feature>
<keyword evidence="1" id="KW-1133">Transmembrane helix</keyword>
<name>A0ABP6W3Q4_9PSEU</name>
<evidence type="ECO:0000259" key="2">
    <source>
        <dbReference type="Pfam" id="PF13796"/>
    </source>
</evidence>
<keyword evidence="1" id="KW-0812">Transmembrane</keyword>
<evidence type="ECO:0000313" key="4">
    <source>
        <dbReference type="Proteomes" id="UP001500689"/>
    </source>
</evidence>
<evidence type="ECO:0000256" key="1">
    <source>
        <dbReference type="SAM" id="Phobius"/>
    </source>
</evidence>
<gene>
    <name evidence="3" type="ORF">GCM10022222_30810</name>
</gene>
<feature type="transmembrane region" description="Helical" evidence="1">
    <location>
        <begin position="21"/>
        <end position="43"/>
    </location>
</feature>
<feature type="transmembrane region" description="Helical" evidence="1">
    <location>
        <begin position="113"/>
        <end position="146"/>
    </location>
</feature>
<dbReference type="Proteomes" id="UP001500689">
    <property type="component" value="Unassembled WGS sequence"/>
</dbReference>
<feature type="domain" description="Putative sensor" evidence="2">
    <location>
        <begin position="23"/>
        <end position="206"/>
    </location>
</feature>
<organism evidence="3 4">
    <name type="scientific">Amycolatopsis ultiminotia</name>
    <dbReference type="NCBI Taxonomy" id="543629"/>
    <lineage>
        <taxon>Bacteria</taxon>
        <taxon>Bacillati</taxon>
        <taxon>Actinomycetota</taxon>
        <taxon>Actinomycetes</taxon>
        <taxon>Pseudonocardiales</taxon>
        <taxon>Pseudonocardiaceae</taxon>
        <taxon>Amycolatopsis</taxon>
    </lineage>
</organism>
<evidence type="ECO:0000313" key="3">
    <source>
        <dbReference type="EMBL" id="GAA3544972.1"/>
    </source>
</evidence>
<accession>A0ABP6W3Q4</accession>
<comment type="caution">
    <text evidence="3">The sequence shown here is derived from an EMBL/GenBank/DDBJ whole genome shotgun (WGS) entry which is preliminary data.</text>
</comment>
<reference evidence="4" key="1">
    <citation type="journal article" date="2019" name="Int. J. Syst. Evol. Microbiol.">
        <title>The Global Catalogue of Microorganisms (GCM) 10K type strain sequencing project: providing services to taxonomists for standard genome sequencing and annotation.</title>
        <authorList>
            <consortium name="The Broad Institute Genomics Platform"/>
            <consortium name="The Broad Institute Genome Sequencing Center for Infectious Disease"/>
            <person name="Wu L."/>
            <person name="Ma J."/>
        </authorList>
    </citation>
    <scope>NUCLEOTIDE SEQUENCE [LARGE SCALE GENOMIC DNA]</scope>
    <source>
        <strain evidence="4">JCM 16898</strain>
    </source>
</reference>
<protein>
    <submittedName>
        <fullName evidence="3">Sensor domain-containing protein</fullName>
    </submittedName>
</protein>
<dbReference type="Pfam" id="PF13796">
    <property type="entry name" value="Sensor"/>
    <property type="match status" value="1"/>
</dbReference>
<keyword evidence="1" id="KW-0472">Membrane</keyword>
<sequence length="231" mass="25269">MRTVSAAAKPGRRTPPLSGALAFLLLNLPLGILGFTLITALTAAGLGTAIVWLGVPLLGLLVLLVRGAGRMERARVFALLDTYIDRPYLPLPPGRQRNRWVTRLKDSATWRDLAYFFLLFPLGLVEFVLVVAFWAVALGLVALPVYYRFLPGGAWHFPSYDVRWITVDSTVTALPWAALGVLLVALAAALTRALAAFHCEFSVALLRPTVAQRQRMERSWNAIDGMSTVTG</sequence>